<dbReference type="Proteomes" id="UP001550378">
    <property type="component" value="Unassembled WGS sequence"/>
</dbReference>
<evidence type="ECO:0000313" key="2">
    <source>
        <dbReference type="Proteomes" id="UP001550378"/>
    </source>
</evidence>
<protein>
    <recommendedName>
        <fullName evidence="3">Lipoprotein</fullName>
    </recommendedName>
</protein>
<accession>A0ABV2W1L0</accession>
<reference evidence="1 2" key="1">
    <citation type="submission" date="2024-06" db="EMBL/GenBank/DDBJ databases">
        <title>The Natural Products Discovery Center: Release of the First 8490 Sequenced Strains for Exploring Actinobacteria Biosynthetic Diversity.</title>
        <authorList>
            <person name="Kalkreuter E."/>
            <person name="Kautsar S.A."/>
            <person name="Yang D."/>
            <person name="Bader C.D."/>
            <person name="Teijaro C.N."/>
            <person name="Fluegel L."/>
            <person name="Davis C.M."/>
            <person name="Simpson J.R."/>
            <person name="Lauterbach L."/>
            <person name="Steele A.D."/>
            <person name="Gui C."/>
            <person name="Meng S."/>
            <person name="Li G."/>
            <person name="Viehrig K."/>
            <person name="Ye F."/>
            <person name="Su P."/>
            <person name="Kiefer A.F."/>
            <person name="Nichols A."/>
            <person name="Cepeda A.J."/>
            <person name="Yan W."/>
            <person name="Fan B."/>
            <person name="Jiang Y."/>
            <person name="Adhikari A."/>
            <person name="Zheng C.-J."/>
            <person name="Schuster L."/>
            <person name="Cowan T.M."/>
            <person name="Smanski M.J."/>
            <person name="Chevrette M.G."/>
            <person name="De Carvalho L.P.S."/>
            <person name="Shen B."/>
        </authorList>
    </citation>
    <scope>NUCLEOTIDE SEQUENCE [LARGE SCALE GENOMIC DNA]</scope>
    <source>
        <strain evidence="1 2">NPDC006337</strain>
    </source>
</reference>
<comment type="caution">
    <text evidence="1">The sequence shown here is derived from an EMBL/GenBank/DDBJ whole genome shotgun (WGS) entry which is preliminary data.</text>
</comment>
<sequence>MTPGVPRRGRRRPLPLALFVCAVLPLGCDSRPHEGAAHNSPSARATSPIELCVSLIGHWAREELAGRAAGDFMQKGLSGAQNEILTAVVAAAREERGRTGAEGAERVVAVETERRCAERHEGGGPTGHPWR</sequence>
<organism evidence="1 2">
    <name type="scientific">Streptomyces lavendulocolor</name>
    <dbReference type="NCBI Taxonomy" id="67316"/>
    <lineage>
        <taxon>Bacteria</taxon>
        <taxon>Bacillati</taxon>
        <taxon>Actinomycetota</taxon>
        <taxon>Actinomycetes</taxon>
        <taxon>Kitasatosporales</taxon>
        <taxon>Streptomycetaceae</taxon>
        <taxon>Streptomyces</taxon>
    </lineage>
</organism>
<evidence type="ECO:0008006" key="3">
    <source>
        <dbReference type="Google" id="ProtNLM"/>
    </source>
</evidence>
<dbReference type="RefSeq" id="WP_359653342.1">
    <property type="nucleotide sequence ID" value="NZ_JBEXZP010000020.1"/>
</dbReference>
<proteinExistence type="predicted"/>
<name>A0ABV2W1L0_9ACTN</name>
<keyword evidence="2" id="KW-1185">Reference proteome</keyword>
<dbReference type="EMBL" id="JBEXZR010000005">
    <property type="protein sequence ID" value="MEU0707427.1"/>
    <property type="molecule type" value="Genomic_DNA"/>
</dbReference>
<evidence type="ECO:0000313" key="1">
    <source>
        <dbReference type="EMBL" id="MEU0707427.1"/>
    </source>
</evidence>
<gene>
    <name evidence="1" type="ORF">ABZ508_08620</name>
</gene>